<keyword evidence="4" id="KW-0804">Transcription</keyword>
<dbReference type="Gene3D" id="2.40.330.10">
    <property type="entry name" value="DNA-binding pseudobarrel domain"/>
    <property type="match status" value="3"/>
</dbReference>
<evidence type="ECO:0000256" key="1">
    <source>
        <dbReference type="ARBA" id="ARBA00004123"/>
    </source>
</evidence>
<dbReference type="AlphaFoldDB" id="A0A314UF18"/>
<gene>
    <name evidence="7" type="ORF">Pyn_36340</name>
</gene>
<dbReference type="InterPro" id="IPR015300">
    <property type="entry name" value="DNA-bd_pseudobarrel_sf"/>
</dbReference>
<dbReference type="GO" id="GO:0003677">
    <property type="term" value="F:DNA binding"/>
    <property type="evidence" value="ECO:0007669"/>
    <property type="project" value="UniProtKB-KW"/>
</dbReference>
<evidence type="ECO:0000256" key="3">
    <source>
        <dbReference type="ARBA" id="ARBA00023125"/>
    </source>
</evidence>
<accession>A0A314UF18</accession>
<dbReference type="EMBL" id="PJQY01003606">
    <property type="protein sequence ID" value="PQM35941.1"/>
    <property type="molecule type" value="Genomic_DNA"/>
</dbReference>
<evidence type="ECO:0000259" key="6">
    <source>
        <dbReference type="PROSITE" id="PS50863"/>
    </source>
</evidence>
<name>A0A314UF18_PRUYE</name>
<dbReference type="SUPFAM" id="SSF101936">
    <property type="entry name" value="DNA-binding pseudobarrel domain"/>
    <property type="match status" value="3"/>
</dbReference>
<proteinExistence type="predicted"/>
<dbReference type="Pfam" id="PF02362">
    <property type="entry name" value="B3"/>
    <property type="match status" value="3"/>
</dbReference>
<dbReference type="SMART" id="SM01019">
    <property type="entry name" value="B3"/>
    <property type="match status" value="3"/>
</dbReference>
<keyword evidence="3" id="KW-0238">DNA-binding</keyword>
<dbReference type="InterPro" id="IPR003340">
    <property type="entry name" value="B3_DNA-bd"/>
</dbReference>
<protein>
    <submittedName>
        <fullName evidence="7">B3 domain-containing protein</fullName>
    </submittedName>
</protein>
<dbReference type="OrthoDB" id="1143226at2759"/>
<dbReference type="STRING" id="2094558.A0A314UF18"/>
<evidence type="ECO:0000256" key="5">
    <source>
        <dbReference type="ARBA" id="ARBA00023242"/>
    </source>
</evidence>
<sequence>MHPVAASGKDRALLRANAYKSKYPSFTAAIHPTNICGCYLALPAEFVKEHLNQAHDKAILRVSDERTWHVNLCKYGRAFRLQRWMRFVRENDLKQKVKKEDNVSQLRRGRKIGMARKSSAVRRKPSFFKALVGNFSNQLQIPPAFLVHFDGGKVPQKSHLWTSAGSWPVNVKKVDDKFFFQKGWKKFVHDNDLKLCEFLVFGCAGDLGFYVDIYGRNGCKREFVTAERDRPHEVGHGNVIYRRSPRHHGKQNLPSVDPIKYEATNTESETSMHPLATSTGKTVLLQRNNSFNSGKPFFKVAIQNSYICKGYMYLPSNFVKTHLTEQRATVTLRVSDGKTWPVKLVFEGVRGKFGGGFRTFCRDNNLKVGDMCVFVLINKIEFLFEAVIYRKTEASSCTSSPGKSRRRIN</sequence>
<dbReference type="PANTHER" id="PTHR31391">
    <property type="entry name" value="B3 DOMAIN-CONTAINING PROTEIN OS11G0197600-RELATED"/>
    <property type="match status" value="1"/>
</dbReference>
<dbReference type="GO" id="GO:0005634">
    <property type="term" value="C:nucleus"/>
    <property type="evidence" value="ECO:0007669"/>
    <property type="project" value="UniProtKB-SubCell"/>
</dbReference>
<organism evidence="7 8">
    <name type="scientific">Prunus yedoensis var. nudiflora</name>
    <dbReference type="NCBI Taxonomy" id="2094558"/>
    <lineage>
        <taxon>Eukaryota</taxon>
        <taxon>Viridiplantae</taxon>
        <taxon>Streptophyta</taxon>
        <taxon>Embryophyta</taxon>
        <taxon>Tracheophyta</taxon>
        <taxon>Spermatophyta</taxon>
        <taxon>Magnoliopsida</taxon>
        <taxon>eudicotyledons</taxon>
        <taxon>Gunneridae</taxon>
        <taxon>Pentapetalae</taxon>
        <taxon>rosids</taxon>
        <taxon>fabids</taxon>
        <taxon>Rosales</taxon>
        <taxon>Rosaceae</taxon>
        <taxon>Amygdaloideae</taxon>
        <taxon>Amygdaleae</taxon>
        <taxon>Prunus</taxon>
    </lineage>
</organism>
<feature type="domain" description="TF-B3" evidence="6">
    <location>
        <begin position="124"/>
        <end position="217"/>
    </location>
</feature>
<reference evidence="7 8" key="1">
    <citation type="submission" date="2018-02" db="EMBL/GenBank/DDBJ databases">
        <title>Draft genome of wild Prunus yedoensis var. nudiflora.</title>
        <authorList>
            <person name="Baek S."/>
            <person name="Kim J.-H."/>
            <person name="Choi K."/>
            <person name="Kim G.-B."/>
            <person name="Cho A."/>
            <person name="Jang H."/>
            <person name="Shin C.-H."/>
            <person name="Yu H.-J."/>
            <person name="Mun J.-H."/>
        </authorList>
    </citation>
    <scope>NUCLEOTIDE SEQUENCE [LARGE SCALE GENOMIC DNA]</scope>
    <source>
        <strain evidence="8">cv. Jeju island</strain>
        <tissue evidence="7">Leaf</tissue>
    </source>
</reference>
<feature type="domain" description="TF-B3" evidence="6">
    <location>
        <begin position="297"/>
        <end position="392"/>
    </location>
</feature>
<dbReference type="Proteomes" id="UP000250321">
    <property type="component" value="Unassembled WGS sequence"/>
</dbReference>
<dbReference type="InterPro" id="IPR044837">
    <property type="entry name" value="REM16-like"/>
</dbReference>
<comment type="caution">
    <text evidence="7">The sequence shown here is derived from an EMBL/GenBank/DDBJ whole genome shotgun (WGS) entry which is preliminary data.</text>
</comment>
<dbReference type="PANTHER" id="PTHR31391:SF4">
    <property type="entry name" value="B3 DOMAIN-CONTAINING PROTEIN OS03G0184500"/>
    <property type="match status" value="1"/>
</dbReference>
<evidence type="ECO:0000256" key="2">
    <source>
        <dbReference type="ARBA" id="ARBA00023015"/>
    </source>
</evidence>
<keyword evidence="8" id="KW-1185">Reference proteome</keyword>
<evidence type="ECO:0000256" key="4">
    <source>
        <dbReference type="ARBA" id="ARBA00023163"/>
    </source>
</evidence>
<evidence type="ECO:0000313" key="8">
    <source>
        <dbReference type="Proteomes" id="UP000250321"/>
    </source>
</evidence>
<dbReference type="PROSITE" id="PS50863">
    <property type="entry name" value="B3"/>
    <property type="match status" value="2"/>
</dbReference>
<keyword evidence="5" id="KW-0539">Nucleus</keyword>
<dbReference type="CDD" id="cd10017">
    <property type="entry name" value="B3_DNA"/>
    <property type="match status" value="3"/>
</dbReference>
<evidence type="ECO:0000313" key="7">
    <source>
        <dbReference type="EMBL" id="PQM35941.1"/>
    </source>
</evidence>
<comment type="subcellular location">
    <subcellularLocation>
        <location evidence="1">Nucleus</location>
    </subcellularLocation>
</comment>
<keyword evidence="2" id="KW-0805">Transcription regulation</keyword>